<organism evidence="2 3">
    <name type="scientific">Lepraria neglecta</name>
    <dbReference type="NCBI Taxonomy" id="209136"/>
    <lineage>
        <taxon>Eukaryota</taxon>
        <taxon>Fungi</taxon>
        <taxon>Dikarya</taxon>
        <taxon>Ascomycota</taxon>
        <taxon>Pezizomycotina</taxon>
        <taxon>Lecanoromycetes</taxon>
        <taxon>OSLEUM clade</taxon>
        <taxon>Lecanoromycetidae</taxon>
        <taxon>Lecanorales</taxon>
        <taxon>Lecanorineae</taxon>
        <taxon>Stereocaulaceae</taxon>
        <taxon>Lepraria</taxon>
    </lineage>
</organism>
<dbReference type="Proteomes" id="UP001276659">
    <property type="component" value="Unassembled WGS sequence"/>
</dbReference>
<dbReference type="PANTHER" id="PTHR37981:SF1">
    <property type="entry name" value="SGNH HYDROLASE-TYPE ESTERASE DOMAIN-CONTAINING PROTEIN"/>
    <property type="match status" value="1"/>
</dbReference>
<dbReference type="GO" id="GO:0016788">
    <property type="term" value="F:hydrolase activity, acting on ester bonds"/>
    <property type="evidence" value="ECO:0007669"/>
    <property type="project" value="InterPro"/>
</dbReference>
<dbReference type="EMBL" id="JASNWA010000009">
    <property type="protein sequence ID" value="KAK3169723.1"/>
    <property type="molecule type" value="Genomic_DNA"/>
</dbReference>
<dbReference type="PANTHER" id="PTHR37981">
    <property type="entry name" value="LIPASE 2"/>
    <property type="match status" value="1"/>
</dbReference>
<feature type="chain" id="PRO_5042052602" description="SGNH hydrolase-type esterase domain-containing protein" evidence="1">
    <location>
        <begin position="23"/>
        <end position="277"/>
    </location>
</feature>
<dbReference type="SUPFAM" id="SSF52266">
    <property type="entry name" value="SGNH hydrolase"/>
    <property type="match status" value="1"/>
</dbReference>
<reference evidence="2" key="1">
    <citation type="submission" date="2022-11" db="EMBL/GenBank/DDBJ databases">
        <title>Chromosomal genome sequence assembly and mating type (MAT) locus characterization of the leprose asexual lichenized fungus Lepraria neglecta (Nyl.) Erichsen.</title>
        <authorList>
            <person name="Allen J.L."/>
            <person name="Pfeffer B."/>
        </authorList>
    </citation>
    <scope>NUCLEOTIDE SEQUENCE</scope>
    <source>
        <strain evidence="2">Allen 5258</strain>
    </source>
</reference>
<keyword evidence="1" id="KW-0732">Signal</keyword>
<keyword evidence="3" id="KW-1185">Reference proteome</keyword>
<comment type="caution">
    <text evidence="2">The sequence shown here is derived from an EMBL/GenBank/DDBJ whole genome shotgun (WGS) entry which is preliminary data.</text>
</comment>
<proteinExistence type="predicted"/>
<dbReference type="InterPro" id="IPR037460">
    <property type="entry name" value="SEST-like"/>
</dbReference>
<evidence type="ECO:0000313" key="2">
    <source>
        <dbReference type="EMBL" id="KAK3169723.1"/>
    </source>
</evidence>
<dbReference type="InterPro" id="IPR036514">
    <property type="entry name" value="SGNH_hydro_sf"/>
</dbReference>
<evidence type="ECO:0000313" key="3">
    <source>
        <dbReference type="Proteomes" id="UP001276659"/>
    </source>
</evidence>
<dbReference type="AlphaFoldDB" id="A0AAE0DJW8"/>
<gene>
    <name evidence="2" type="ORF">OEA41_009107</name>
</gene>
<feature type="signal peptide" evidence="1">
    <location>
        <begin position="1"/>
        <end position="22"/>
    </location>
</feature>
<accession>A0AAE0DJW8</accession>
<dbReference type="Gene3D" id="3.40.50.1110">
    <property type="entry name" value="SGNH hydrolase"/>
    <property type="match status" value="1"/>
</dbReference>
<sequence>MVVYFGGSLGLLLLLSPLLTSADPVHPNIVARAAPGKYFAQGDSYGSGIAAGTYVNLEIGSMDWARYMPKTDKERLATGFWNRIESNQATDCNNWFCSRFTQAYGRQLTGLLGGSADFQHQASSGQNALQVQTTQEIDSDADLMTLTVGGNDANFGDIVDKCVYGFTTTGDTTDRCNAAIAATQNNIANSVWNPVWNTYAGPDGPNKMTQALRQGMNDLSTQLNNQLASDVQNFHNNGENRVQLVDIDSVFQGHRFCEDGVDEPQQSGNDNSNTWIF</sequence>
<name>A0AAE0DJW8_9LECA</name>
<evidence type="ECO:0000256" key="1">
    <source>
        <dbReference type="SAM" id="SignalP"/>
    </source>
</evidence>
<dbReference type="GO" id="GO:0006629">
    <property type="term" value="P:lipid metabolic process"/>
    <property type="evidence" value="ECO:0007669"/>
    <property type="project" value="TreeGrafter"/>
</dbReference>
<evidence type="ECO:0008006" key="4">
    <source>
        <dbReference type="Google" id="ProtNLM"/>
    </source>
</evidence>
<protein>
    <recommendedName>
        <fullName evidence="4">SGNH hydrolase-type esterase domain-containing protein</fullName>
    </recommendedName>
</protein>